<dbReference type="GO" id="GO:0065002">
    <property type="term" value="P:intracellular protein transmembrane transport"/>
    <property type="evidence" value="ECO:0007669"/>
    <property type="project" value="UniProtKB-UniRule"/>
</dbReference>
<evidence type="ECO:0000313" key="10">
    <source>
        <dbReference type="EMBL" id="MBB5020477.1"/>
    </source>
</evidence>
<evidence type="ECO:0000256" key="5">
    <source>
        <dbReference type="ARBA" id="ARBA00022927"/>
    </source>
</evidence>
<comment type="subcellular location">
    <subcellularLocation>
        <location evidence="1">Membrane</location>
    </subcellularLocation>
</comment>
<dbReference type="NCBIfam" id="NF004371">
    <property type="entry name" value="PRK05740.1-1"/>
    <property type="match status" value="1"/>
</dbReference>
<dbReference type="RefSeq" id="WP_184041867.1">
    <property type="nucleotide sequence ID" value="NZ_JACHHY010000038.1"/>
</dbReference>
<keyword evidence="3 9" id="KW-1003">Cell membrane</keyword>
<gene>
    <name evidence="9" type="primary">secE</name>
    <name evidence="10" type="ORF">HNQ59_003797</name>
</gene>
<evidence type="ECO:0000313" key="11">
    <source>
        <dbReference type="Proteomes" id="UP000575898"/>
    </source>
</evidence>
<evidence type="ECO:0000256" key="1">
    <source>
        <dbReference type="ARBA" id="ARBA00004370"/>
    </source>
</evidence>
<evidence type="ECO:0000256" key="9">
    <source>
        <dbReference type="HAMAP-Rule" id="MF_00422"/>
    </source>
</evidence>
<dbReference type="AlphaFoldDB" id="A0A840MTC9"/>
<dbReference type="EMBL" id="JACHHY010000038">
    <property type="protein sequence ID" value="MBB5020477.1"/>
    <property type="molecule type" value="Genomic_DNA"/>
</dbReference>
<feature type="transmembrane region" description="Helical" evidence="9">
    <location>
        <begin position="86"/>
        <end position="110"/>
    </location>
</feature>
<comment type="caution">
    <text evidence="9">Lacks conserved residue(s) required for the propagation of feature annotation.</text>
</comment>
<dbReference type="GO" id="GO:0009306">
    <property type="term" value="P:protein secretion"/>
    <property type="evidence" value="ECO:0007669"/>
    <property type="project" value="UniProtKB-UniRule"/>
</dbReference>
<keyword evidence="11" id="KW-1185">Reference proteome</keyword>
<evidence type="ECO:0000256" key="8">
    <source>
        <dbReference type="ARBA" id="ARBA00023136"/>
    </source>
</evidence>
<comment type="function">
    <text evidence="9">Essential subunit of the Sec protein translocation channel SecYEG. Clamps together the 2 halves of SecY. May contact the channel plug during translocation.</text>
</comment>
<dbReference type="Pfam" id="PF00584">
    <property type="entry name" value="SecE"/>
    <property type="match status" value="1"/>
</dbReference>
<dbReference type="NCBIfam" id="TIGR00964">
    <property type="entry name" value="secE_bact"/>
    <property type="match status" value="1"/>
</dbReference>
<keyword evidence="6 9" id="KW-1133">Transmembrane helix</keyword>
<keyword evidence="8 9" id="KW-0472">Membrane</keyword>
<dbReference type="InterPro" id="IPR001901">
    <property type="entry name" value="Translocase_SecE/Sec61-g"/>
</dbReference>
<dbReference type="GO" id="GO:0006605">
    <property type="term" value="P:protein targeting"/>
    <property type="evidence" value="ECO:0007669"/>
    <property type="project" value="UniProtKB-UniRule"/>
</dbReference>
<keyword evidence="5 9" id="KW-0653">Protein transport</keyword>
<comment type="similarity">
    <text evidence="9">Belongs to the SecE/SEC61-gamma family.</text>
</comment>
<dbReference type="PRINTS" id="PR01650">
    <property type="entry name" value="SECETRNLCASE"/>
</dbReference>
<evidence type="ECO:0000256" key="6">
    <source>
        <dbReference type="ARBA" id="ARBA00022989"/>
    </source>
</evidence>
<keyword evidence="2 9" id="KW-0813">Transport</keyword>
<keyword evidence="7 9" id="KW-0811">Translocation</keyword>
<dbReference type="PANTHER" id="PTHR33910:SF1">
    <property type="entry name" value="PROTEIN TRANSLOCASE SUBUNIT SECE"/>
    <property type="match status" value="1"/>
</dbReference>
<dbReference type="GO" id="GO:0005886">
    <property type="term" value="C:plasma membrane"/>
    <property type="evidence" value="ECO:0007669"/>
    <property type="project" value="UniProtKB-UniRule"/>
</dbReference>
<organism evidence="10 11">
    <name type="scientific">Chitinivorax tropicus</name>
    <dbReference type="NCBI Taxonomy" id="714531"/>
    <lineage>
        <taxon>Bacteria</taxon>
        <taxon>Pseudomonadati</taxon>
        <taxon>Pseudomonadota</taxon>
        <taxon>Betaproteobacteria</taxon>
        <taxon>Chitinivorax</taxon>
    </lineage>
</organism>
<accession>A0A840MTC9</accession>
<comment type="caution">
    <text evidence="10">The sequence shown here is derived from an EMBL/GenBank/DDBJ whole genome shotgun (WGS) entry which is preliminary data.</text>
</comment>
<evidence type="ECO:0000256" key="4">
    <source>
        <dbReference type="ARBA" id="ARBA00022692"/>
    </source>
</evidence>
<keyword evidence="4 9" id="KW-0812">Transmembrane</keyword>
<dbReference type="Gene3D" id="1.20.5.1030">
    <property type="entry name" value="Preprotein translocase secy subunit"/>
    <property type="match status" value="1"/>
</dbReference>
<dbReference type="GO" id="GO:0008320">
    <property type="term" value="F:protein transmembrane transporter activity"/>
    <property type="evidence" value="ECO:0007669"/>
    <property type="project" value="UniProtKB-UniRule"/>
</dbReference>
<dbReference type="HAMAP" id="MF_00422">
    <property type="entry name" value="SecE"/>
    <property type="match status" value="1"/>
</dbReference>
<feature type="transmembrane region" description="Helical" evidence="9">
    <location>
        <begin position="7"/>
        <end position="26"/>
    </location>
</feature>
<evidence type="ECO:0000256" key="7">
    <source>
        <dbReference type="ARBA" id="ARBA00023010"/>
    </source>
</evidence>
<evidence type="ECO:0000256" key="3">
    <source>
        <dbReference type="ARBA" id="ARBA00022475"/>
    </source>
</evidence>
<sequence>MEVQDRIKIAAAFAFLVLGIVGYYLLGSASGALGVLSVVAGVLLAGAVALMSSPGKGFVEFAKEAVAEVKKVVWPTRKETIQLTMLVFGFVVALAIFMWIVDGALAWLFYDLFLGRGK</sequence>
<proteinExistence type="inferred from homology"/>
<dbReference type="GO" id="GO:0043952">
    <property type="term" value="P:protein transport by the Sec complex"/>
    <property type="evidence" value="ECO:0007669"/>
    <property type="project" value="UniProtKB-UniRule"/>
</dbReference>
<comment type="subunit">
    <text evidence="9">Component of the Sec protein translocase complex. Heterotrimer consisting of SecY, SecE and SecG subunits. The heterotrimers can form oligomers, although 1 heterotrimer is thought to be able to translocate proteins. Interacts with the ribosome. Interacts with SecDF, and other proteins may be involved. Interacts with SecA.</text>
</comment>
<feature type="transmembrane region" description="Helical" evidence="9">
    <location>
        <begin position="32"/>
        <end position="51"/>
    </location>
</feature>
<name>A0A840MTC9_9PROT</name>
<dbReference type="Proteomes" id="UP000575898">
    <property type="component" value="Unassembled WGS sequence"/>
</dbReference>
<dbReference type="InterPro" id="IPR005807">
    <property type="entry name" value="SecE_bac"/>
</dbReference>
<dbReference type="PANTHER" id="PTHR33910">
    <property type="entry name" value="PROTEIN TRANSLOCASE SUBUNIT SECE"/>
    <property type="match status" value="1"/>
</dbReference>
<evidence type="ECO:0000256" key="2">
    <source>
        <dbReference type="ARBA" id="ARBA00022448"/>
    </source>
</evidence>
<dbReference type="InterPro" id="IPR038379">
    <property type="entry name" value="SecE_sf"/>
</dbReference>
<protein>
    <recommendedName>
        <fullName evidence="9">Protein translocase subunit SecE</fullName>
    </recommendedName>
</protein>
<reference evidence="10 11" key="1">
    <citation type="submission" date="2020-08" db="EMBL/GenBank/DDBJ databases">
        <title>Genomic Encyclopedia of Type Strains, Phase IV (KMG-IV): sequencing the most valuable type-strain genomes for metagenomic binning, comparative biology and taxonomic classification.</title>
        <authorList>
            <person name="Goeker M."/>
        </authorList>
    </citation>
    <scope>NUCLEOTIDE SEQUENCE [LARGE SCALE GENOMIC DNA]</scope>
    <source>
        <strain evidence="10 11">DSM 27165</strain>
    </source>
</reference>